<dbReference type="CDD" id="cd00118">
    <property type="entry name" value="LysM"/>
    <property type="match status" value="1"/>
</dbReference>
<dbReference type="Pfam" id="PF01551">
    <property type="entry name" value="Peptidase_M23"/>
    <property type="match status" value="1"/>
</dbReference>
<dbReference type="PROSITE" id="PS51782">
    <property type="entry name" value="LYSM"/>
    <property type="match status" value="1"/>
</dbReference>
<dbReference type="InterPro" id="IPR016047">
    <property type="entry name" value="M23ase_b-sheet_dom"/>
</dbReference>
<keyword evidence="2" id="KW-1133">Transmembrane helix</keyword>
<feature type="domain" description="LysM" evidence="3">
    <location>
        <begin position="132"/>
        <end position="178"/>
    </location>
</feature>
<reference evidence="4" key="1">
    <citation type="journal article" date="2020" name="mSystems">
        <title>Genome- and Community-Level Interaction Insights into Carbon Utilization and Element Cycling Functions of Hydrothermarchaeota in Hydrothermal Sediment.</title>
        <authorList>
            <person name="Zhou Z."/>
            <person name="Liu Y."/>
            <person name="Xu W."/>
            <person name="Pan J."/>
            <person name="Luo Z.H."/>
            <person name="Li M."/>
        </authorList>
    </citation>
    <scope>NUCLEOTIDE SEQUENCE [LARGE SCALE GENOMIC DNA]</scope>
    <source>
        <strain evidence="4">SpSt-556</strain>
    </source>
</reference>
<evidence type="ECO:0000256" key="1">
    <source>
        <dbReference type="SAM" id="MobiDB-lite"/>
    </source>
</evidence>
<dbReference type="Gene3D" id="3.10.350.10">
    <property type="entry name" value="LysM domain"/>
    <property type="match status" value="1"/>
</dbReference>
<dbReference type="AlphaFoldDB" id="A0A7C4Q2A5"/>
<comment type="caution">
    <text evidence="4">The sequence shown here is derived from an EMBL/GenBank/DDBJ whole genome shotgun (WGS) entry which is preliminary data.</text>
</comment>
<dbReference type="PANTHER" id="PTHR21666:SF270">
    <property type="entry name" value="MUREIN HYDROLASE ACTIVATOR ENVC"/>
    <property type="match status" value="1"/>
</dbReference>
<dbReference type="InterPro" id="IPR018392">
    <property type="entry name" value="LysM"/>
</dbReference>
<dbReference type="EMBL" id="DSXR01000039">
    <property type="protein sequence ID" value="HGS86570.1"/>
    <property type="molecule type" value="Genomic_DNA"/>
</dbReference>
<evidence type="ECO:0000256" key="2">
    <source>
        <dbReference type="SAM" id="Phobius"/>
    </source>
</evidence>
<dbReference type="SUPFAM" id="SSF54106">
    <property type="entry name" value="LysM domain"/>
    <property type="match status" value="1"/>
</dbReference>
<dbReference type="SMART" id="SM00257">
    <property type="entry name" value="LysM"/>
    <property type="match status" value="2"/>
</dbReference>
<dbReference type="Pfam" id="PF01476">
    <property type="entry name" value="LysM"/>
    <property type="match status" value="1"/>
</dbReference>
<dbReference type="CDD" id="cd12797">
    <property type="entry name" value="M23_peptidase"/>
    <property type="match status" value="1"/>
</dbReference>
<dbReference type="InterPro" id="IPR050570">
    <property type="entry name" value="Cell_wall_metabolism_enzyme"/>
</dbReference>
<evidence type="ECO:0000259" key="3">
    <source>
        <dbReference type="PROSITE" id="PS51782"/>
    </source>
</evidence>
<accession>A0A7C4Q2A5</accession>
<protein>
    <submittedName>
        <fullName evidence="4">M23 family metallopeptidase</fullName>
    </submittedName>
</protein>
<organism evidence="4">
    <name type="scientific">Bellilinea caldifistulae</name>
    <dbReference type="NCBI Taxonomy" id="360411"/>
    <lineage>
        <taxon>Bacteria</taxon>
        <taxon>Bacillati</taxon>
        <taxon>Chloroflexota</taxon>
        <taxon>Anaerolineae</taxon>
        <taxon>Anaerolineales</taxon>
        <taxon>Anaerolineaceae</taxon>
        <taxon>Bellilinea</taxon>
    </lineage>
</organism>
<feature type="compositionally biased region" description="Polar residues" evidence="1">
    <location>
        <begin position="18"/>
        <end position="29"/>
    </location>
</feature>
<sequence>MTESSTSNDPFRADLDSTEQNDSLSSKPNPRSLGELWQTLVEMGLGEASYRVGSGLASLALVLMVVWVMSNFYLKGQVAAPQPAAVAASLPTATPTIEPPRFELPANNGVQGIFRLALLHTSLPNRPRFEFVEYEIQAGDTLFTIADRFGLKPQSLMWTNPKELGDPHWITPGQVIKIPPTDGAVYEWHAGDGLNAVARFFKVTPEDIINWPGNNLTLESVGDFAAPNIEPGTVLFVPGGQGQFITWNMPRITRDNPAVAKTVGPGYCGTVYDGAVGTSTFVWPAATRYISGYRYQPEINHFGIDIGGSTGVGIYASDNGVIVYAGWNDFGYGNLIVIDHGNGWQTYYAHLSQINVICGQSVYQGDLIGLMGSTGRSTGPHLHFEMRSDVYGKVDPLNFLQ</sequence>
<dbReference type="GO" id="GO:0004222">
    <property type="term" value="F:metalloendopeptidase activity"/>
    <property type="evidence" value="ECO:0007669"/>
    <property type="project" value="TreeGrafter"/>
</dbReference>
<keyword evidence="2" id="KW-0472">Membrane</keyword>
<evidence type="ECO:0000313" key="4">
    <source>
        <dbReference type="EMBL" id="HGS86570.1"/>
    </source>
</evidence>
<feature type="region of interest" description="Disordered" evidence="1">
    <location>
        <begin position="1"/>
        <end position="30"/>
    </location>
</feature>
<proteinExistence type="predicted"/>
<gene>
    <name evidence="4" type="ORF">ENT17_03020</name>
</gene>
<keyword evidence="2" id="KW-0812">Transmembrane</keyword>
<dbReference type="Gene3D" id="2.70.70.10">
    <property type="entry name" value="Glucose Permease (Domain IIA)"/>
    <property type="match status" value="1"/>
</dbReference>
<dbReference type="SUPFAM" id="SSF51261">
    <property type="entry name" value="Duplicated hybrid motif"/>
    <property type="match status" value="1"/>
</dbReference>
<dbReference type="InterPro" id="IPR036779">
    <property type="entry name" value="LysM_dom_sf"/>
</dbReference>
<feature type="transmembrane region" description="Helical" evidence="2">
    <location>
        <begin position="52"/>
        <end position="74"/>
    </location>
</feature>
<dbReference type="InterPro" id="IPR011055">
    <property type="entry name" value="Dup_hybrid_motif"/>
</dbReference>
<name>A0A7C4Q2A5_9CHLR</name>
<dbReference type="PANTHER" id="PTHR21666">
    <property type="entry name" value="PEPTIDASE-RELATED"/>
    <property type="match status" value="1"/>
</dbReference>